<dbReference type="InterPro" id="IPR008042">
    <property type="entry name" value="Retrotrans_Pao"/>
</dbReference>
<dbReference type="Proteomes" id="UP000025227">
    <property type="component" value="Unplaced"/>
</dbReference>
<proteinExistence type="predicted"/>
<name>A0A7I4Y5Z3_HAECO</name>
<protein>
    <submittedName>
        <fullName evidence="2">DUF1758 domain-containing protein</fullName>
    </submittedName>
</protein>
<keyword evidence="1" id="KW-1185">Reference proteome</keyword>
<evidence type="ECO:0000313" key="2">
    <source>
        <dbReference type="WBParaSite" id="HCON_00053250-00001"/>
    </source>
</evidence>
<dbReference type="PANTHER" id="PTHR47331">
    <property type="entry name" value="PHD-TYPE DOMAIN-CONTAINING PROTEIN"/>
    <property type="match status" value="1"/>
</dbReference>
<dbReference type="OrthoDB" id="5920525at2759"/>
<dbReference type="OMA" id="WNENSIS"/>
<dbReference type="WBParaSite" id="HCON_00053250-00001">
    <property type="protein sequence ID" value="HCON_00053250-00001"/>
    <property type="gene ID" value="HCON_00053250"/>
</dbReference>
<sequence>MSFRDCFGSGTEITHIRRKVVPLTKEDSEALLSQNMQLPSMSLAKVQPSILLGCDQAWQFLRQNSSQVELPSGLHVLRTTMGDILAGKLKSPEKILHLSLKDEREEITQWDNYWSLESQIHMVHEEDNPGGDEEDECRWEKFWELESAGIHEFGNPEREEKDRHDKQVWDNFNLTVERRADVYYVKLPWKDDHPQLPDNYAIAIRRLHSVWNSLQKDQNLLQRYDAVSQEQIQMNILEDVTEERPSSKTKKHYLAHQALVTPNKLTTKLRIVFDASAHYKGCPSLNEVLHRGPVILPQLFGILLRFRIGRIGIIANVEKAFLQVRLHESERDFTRCLWLWDYRQPPEPNNIRCLRFTRVAFGLTASPFLLAATTHYHLDTYSSERDLVQVIKNNLYVDNVLLTAENYDEARYKYIKCKEMFNALSINLREFVSNDEKLMQGMIDKDRSADPQPKVLGIRWNSLSDRFQVNCSISTDSHVSKRTVARAVASIYDPLGWLIPLTHKAKRFLQSLWKEGYGWDSTLSASHIQQWHNIIDGISGFEKAIPRVVARGSSNQVIATFADASLEAMAACLYLCDPPSTHLLMARERLPSLRTAMTMPKMELNAVTLATRLTETVVKELRSAIQIKYIYIFSDSEIVLSWVKNHHVAEKSVMVTNRLREIGKIVEHLQSLKYEGYFGYVDSIQNPADCATRGLRKNQFTTHFWWKGPAFLEEPESNWKKKSTTFKIKPESDNQERNVLLAAAGQSDVNEVDRYLITPKQAITLTQTKRILAYALRFIKAITRQVRSKHSNQVISASWWTSPR</sequence>
<reference evidence="2" key="1">
    <citation type="submission" date="2020-12" db="UniProtKB">
        <authorList>
            <consortium name="WormBaseParasite"/>
        </authorList>
    </citation>
    <scope>IDENTIFICATION</scope>
    <source>
        <strain evidence="2">MHco3</strain>
    </source>
</reference>
<dbReference type="InterPro" id="IPR043502">
    <property type="entry name" value="DNA/RNA_pol_sf"/>
</dbReference>
<accession>A0A7I4Y5Z3</accession>
<dbReference type="AlphaFoldDB" id="A0A7I4Y5Z3"/>
<dbReference type="CDD" id="cd01644">
    <property type="entry name" value="RT_pepA17"/>
    <property type="match status" value="1"/>
</dbReference>
<organism evidence="1 2">
    <name type="scientific">Haemonchus contortus</name>
    <name type="common">Barber pole worm</name>
    <dbReference type="NCBI Taxonomy" id="6289"/>
    <lineage>
        <taxon>Eukaryota</taxon>
        <taxon>Metazoa</taxon>
        <taxon>Ecdysozoa</taxon>
        <taxon>Nematoda</taxon>
        <taxon>Chromadorea</taxon>
        <taxon>Rhabditida</taxon>
        <taxon>Rhabditina</taxon>
        <taxon>Rhabditomorpha</taxon>
        <taxon>Strongyloidea</taxon>
        <taxon>Trichostrongylidae</taxon>
        <taxon>Haemonchus</taxon>
    </lineage>
</organism>
<dbReference type="SUPFAM" id="SSF56672">
    <property type="entry name" value="DNA/RNA polymerases"/>
    <property type="match status" value="1"/>
</dbReference>
<dbReference type="PANTHER" id="PTHR47331:SF1">
    <property type="entry name" value="GAG-LIKE PROTEIN"/>
    <property type="match status" value="1"/>
</dbReference>
<evidence type="ECO:0000313" key="1">
    <source>
        <dbReference type="Proteomes" id="UP000025227"/>
    </source>
</evidence>
<dbReference type="Pfam" id="PF05380">
    <property type="entry name" value="Peptidase_A17"/>
    <property type="match status" value="1"/>
</dbReference>